<dbReference type="RefSeq" id="WP_273745499.1">
    <property type="nucleotide sequence ID" value="NZ_CP117692.1"/>
</dbReference>
<evidence type="ECO:0000313" key="9">
    <source>
        <dbReference type="Proteomes" id="UP001222683"/>
    </source>
</evidence>
<gene>
    <name evidence="8" type="ORF">PSR59_04510</name>
</gene>
<dbReference type="SUPFAM" id="SSF51445">
    <property type="entry name" value="(Trans)glycosidases"/>
    <property type="match status" value="1"/>
</dbReference>
<dbReference type="InterPro" id="IPR017853">
    <property type="entry name" value="GH"/>
</dbReference>
<organism evidence="8 9">
    <name type="scientific">Ligilactobacillus ruminis</name>
    <dbReference type="NCBI Taxonomy" id="1623"/>
    <lineage>
        <taxon>Bacteria</taxon>
        <taxon>Bacillati</taxon>
        <taxon>Bacillota</taxon>
        <taxon>Bacilli</taxon>
        <taxon>Lactobacillales</taxon>
        <taxon>Lactobacillaceae</taxon>
        <taxon>Ligilactobacillus</taxon>
    </lineage>
</organism>
<dbReference type="GO" id="GO:0015926">
    <property type="term" value="F:glucosidase activity"/>
    <property type="evidence" value="ECO:0007669"/>
    <property type="project" value="InterPro"/>
</dbReference>
<comment type="catalytic activity">
    <reaction evidence="6">
        <text>The enzyme specifically hydrolyzes (1-&gt;4)-beta-D-galactosidic linkages in type I arabinogalactans.</text>
        <dbReference type="EC" id="3.2.1.89"/>
    </reaction>
</comment>
<proteinExistence type="inferred from homology"/>
<dbReference type="GO" id="GO:0045490">
    <property type="term" value="P:pectin catabolic process"/>
    <property type="evidence" value="ECO:0007669"/>
    <property type="project" value="TreeGrafter"/>
</dbReference>
<dbReference type="Pfam" id="PF01473">
    <property type="entry name" value="Choline_bind_1"/>
    <property type="match status" value="2"/>
</dbReference>
<keyword evidence="2 6" id="KW-0732">Signal</keyword>
<keyword evidence="3" id="KW-0677">Repeat</keyword>
<feature type="compositionally biased region" description="Polar residues" evidence="7">
    <location>
        <begin position="149"/>
        <end position="159"/>
    </location>
</feature>
<evidence type="ECO:0000256" key="7">
    <source>
        <dbReference type="SAM" id="MobiDB-lite"/>
    </source>
</evidence>
<dbReference type="InterPro" id="IPR018337">
    <property type="entry name" value="Cell_wall/Cho-bd_repeat"/>
</dbReference>
<dbReference type="Gene3D" id="3.20.20.80">
    <property type="entry name" value="Glycosidases"/>
    <property type="match status" value="1"/>
</dbReference>
<dbReference type="Pfam" id="PF07745">
    <property type="entry name" value="Glyco_hydro_53"/>
    <property type="match status" value="1"/>
</dbReference>
<protein>
    <recommendedName>
        <fullName evidence="6">Arabinogalactan endo-beta-1,4-galactanase</fullName>
        <ecNumber evidence="6">3.2.1.89</ecNumber>
    </recommendedName>
</protein>
<evidence type="ECO:0000256" key="3">
    <source>
        <dbReference type="ARBA" id="ARBA00022737"/>
    </source>
</evidence>
<dbReference type="GO" id="GO:0031218">
    <property type="term" value="F:arabinogalactan endo-1,4-beta-galactosidase activity"/>
    <property type="evidence" value="ECO:0007669"/>
    <property type="project" value="UniProtKB-EC"/>
</dbReference>
<dbReference type="NCBIfam" id="TIGR03715">
    <property type="entry name" value="KxYKxGKxW"/>
    <property type="match status" value="1"/>
</dbReference>
<evidence type="ECO:0000256" key="5">
    <source>
        <dbReference type="ARBA" id="ARBA00023295"/>
    </source>
</evidence>
<evidence type="ECO:0000313" key="8">
    <source>
        <dbReference type="EMBL" id="WDC82875.1"/>
    </source>
</evidence>
<accession>A0AAQ3AUI3</accession>
<dbReference type="PANTHER" id="PTHR34983:SF2">
    <property type="entry name" value="ENDO-BETA-1,4-GALACTANASE"/>
    <property type="match status" value="1"/>
</dbReference>
<dbReference type="EMBL" id="CP117692">
    <property type="protein sequence ID" value="WDC82875.1"/>
    <property type="molecule type" value="Genomic_DNA"/>
</dbReference>
<sequence length="1583" mass="178640">MREYKKRYKMYKSGKHWVTKPLLFVGSVAISVGIASFSVSADNVSQANVQDSKIESVQNKSQADSSVITESNSENASNSQQEKDEKQEAKISEDSKAENESAANPSQSVEKVSNDNHQQTSEGNIQIDANDDSENKERVLKTDNRSENADSTNSQIQEQAENKNNQETESKTSGFQKDDDGSVFYYDEKGDQVHGQKNIDGNWYFFDENTGIMQTGFKDIKSQNKTVYYASNGQMQYGQQRISNHWYLFDDVTGAMKTGLQYIKSQNKLALYASNGQMQYGMQKVGGKNYSFNRTTGALQANGQKNINGHWYLFDNKGRVLSGFQRIGNQHKTVYYDVNTARMQYGQKRINGSWYLFDNVTGAMRTGLQRITNQNKTVYYDNSGKMQYGQKRINGSWYLFDSVTGAMKTGFQRIANQNKTVYYDNSGKMQYGQKRINGSWYLFDNVTGAMKTGFQRIANQNKTVYYDNSGKMQYGQKHINGSWYLFDNVTGAMKTGFQRIANQNKTVYYDNSGKMQYGQKHINGSWYLFDNVTGAMKTGLQFIEGQKKLVFYGSDGKMKYGVQRIGNKKFSFNRTTGALEATGQQNINRHWYLFDNKKQIQTGFQKISNQNKTVYYDQKTAQMQYGQKRISDNWYMFDSVTGAMKIGFQRISNQNKTVYYNQNGQMQYDWKMINGKKYYFDRVTGKMATGNVVIDSNEYLFDNNGVLVRAYAEDNDNYREKVAKKAANEIKNSYGVSVDYDWNNQNDDYHAFTMSDTAQLIAMGQLKNDAATIETNLKNNALMKGGVLKTFVNVVKSDYSDKLQDRNVSAFINSLKGVQNINDSILGVGSYRKDGNITTVCLLFSEHVPSHVAQGSEKTSSVEIKVTDAYKNAGVNVDVDNGIKKGDVLNISNFGSAFSKVDSKSLTGKSGETISEDVLKLIFASLPGNTSALEGTRNYYHGSDTYHYQFWLQGQNSDQKQYNFLNANKGIKYGDKIVLPYSVTLVWGKSVGQNADDNENNAPKKGKPTSQMTAQEVEDAYKNGTETGLRFEQVKVKKVDGMTDEMIRGVDIGSYLALKNAGVKFYDYDGNEAPLLKVLKDSGVNWIRARIWNNPYDAENHSYGAGIDDEYTTLELAKEAKKYGINLMLDFHYSDFWADPAKQLLPKAWTSFSSGRIEHSVYNYTRKVLSDFKKNGIDVGMVQLGNEITDGVLGIISERGKWWQTWNNQEKAKNICRYLEAGSKAVRQTYDNAAIALHVETPDVAKYRTIMTRFKENNVDYDVLGTSYYPFWSSKNADGIGTNSPTMLERVQKVAKDEFGKRTVVLETGWVNSLYDSDGTGNNLSWADKNLYSIGPQGQVDESYDMYKALVAGGGLGAFYWEPAWVPVKAGWTNWDYNKKASDQYGTGWCSKYAADYTPDAYWNGKPTWGGTTWDNVTLFDPNGHPLQSLMMYKGFLEGYESPDMTSHLADTSVSYKIDKIWNSNNYQVDNALSEGTVLSQSDVLSTLSDAAKQLLNGEQGEKISESTLKKVVKNLGGVNTGIMTKSFFDKDGNEYQYELWLEGQAESDKEWNVLNDNKDVKYGDNLVVRVNATLKMVKSASV</sequence>
<name>A0AAQ3AUI3_9LACO</name>
<reference evidence="8" key="1">
    <citation type="submission" date="2023-02" db="EMBL/GenBank/DDBJ databases">
        <title>Complete genome sequence of Lactobacillus ruminis CACC888 isolated from Pig feces.</title>
        <authorList>
            <person name="Park S."/>
            <person name="Park M.A."/>
            <person name="Kim D.-H."/>
            <person name="Kim Y."/>
        </authorList>
    </citation>
    <scope>NUCLEOTIDE SEQUENCE</scope>
    <source>
        <strain evidence="8">CACC888</strain>
    </source>
</reference>
<feature type="region of interest" description="Disordered" evidence="7">
    <location>
        <begin position="52"/>
        <end position="184"/>
    </location>
</feature>
<evidence type="ECO:0000256" key="4">
    <source>
        <dbReference type="ARBA" id="ARBA00022801"/>
    </source>
</evidence>
<evidence type="ECO:0000256" key="2">
    <source>
        <dbReference type="ARBA" id="ARBA00022729"/>
    </source>
</evidence>
<feature type="compositionally biased region" description="Basic and acidic residues" evidence="7">
    <location>
        <begin position="160"/>
        <end position="184"/>
    </location>
</feature>
<comment type="similarity">
    <text evidence="1 6">Belongs to the glycosyl hydrolase 53 family.</text>
</comment>
<dbReference type="SUPFAM" id="SSF69360">
    <property type="entry name" value="Cell wall binding repeat"/>
    <property type="match status" value="4"/>
</dbReference>
<dbReference type="Gene3D" id="2.10.270.10">
    <property type="entry name" value="Cholin Binding"/>
    <property type="match status" value="10"/>
</dbReference>
<feature type="compositionally biased region" description="Polar residues" evidence="7">
    <location>
        <begin position="52"/>
        <end position="69"/>
    </location>
</feature>
<feature type="compositionally biased region" description="Basic and acidic residues" evidence="7">
    <location>
        <begin position="81"/>
        <end position="99"/>
    </location>
</feature>
<dbReference type="InterPro" id="IPR022263">
    <property type="entry name" value="KxYKxGKxW"/>
</dbReference>
<evidence type="ECO:0000256" key="1">
    <source>
        <dbReference type="ARBA" id="ARBA00010687"/>
    </source>
</evidence>
<keyword evidence="5 6" id="KW-0326">Glycosidase</keyword>
<dbReference type="InterPro" id="IPR011683">
    <property type="entry name" value="Glyco_hydro_53"/>
</dbReference>
<dbReference type="EC" id="3.2.1.89" evidence="6"/>
<dbReference type="Proteomes" id="UP001222683">
    <property type="component" value="Chromosome"/>
</dbReference>
<feature type="chain" id="PRO_5042669874" description="Arabinogalactan endo-beta-1,4-galactanase" evidence="6">
    <location>
        <begin position="42"/>
        <end position="1583"/>
    </location>
</feature>
<dbReference type="PANTHER" id="PTHR34983">
    <property type="entry name" value="ARABINOGALACTAN ENDO-BETA-1,4-GALACTANASE A"/>
    <property type="match status" value="1"/>
</dbReference>
<keyword evidence="4 6" id="KW-0378">Hydrolase</keyword>
<evidence type="ECO:0000256" key="6">
    <source>
        <dbReference type="RuleBase" id="RU361192"/>
    </source>
</evidence>
<feature type="compositionally biased region" description="Low complexity" evidence="7">
    <location>
        <begin position="70"/>
        <end position="80"/>
    </location>
</feature>
<feature type="signal peptide" evidence="6">
    <location>
        <begin position="1"/>
        <end position="41"/>
    </location>
</feature>
<dbReference type="Pfam" id="PF19127">
    <property type="entry name" value="Choline_bind_3"/>
    <property type="match status" value="3"/>
</dbReference>
<feature type="compositionally biased region" description="Polar residues" evidence="7">
    <location>
        <begin position="101"/>
        <end position="124"/>
    </location>
</feature>
<feature type="region of interest" description="Disordered" evidence="7">
    <location>
        <begin position="992"/>
        <end position="1013"/>
    </location>
</feature>
<dbReference type="Pfam" id="PF19258">
    <property type="entry name" value="KxYKxGKxW_sig"/>
    <property type="match status" value="1"/>
</dbReference>
<feature type="compositionally biased region" description="Basic and acidic residues" evidence="7">
    <location>
        <begin position="133"/>
        <end position="148"/>
    </location>
</feature>